<dbReference type="PROSITE" id="PS50815">
    <property type="entry name" value="HORMA"/>
    <property type="match status" value="1"/>
</dbReference>
<keyword evidence="5" id="KW-0469">Meiosis</keyword>
<evidence type="ECO:0000256" key="1">
    <source>
        <dbReference type="ARBA" id="ARBA00004123"/>
    </source>
</evidence>
<evidence type="ECO:0000256" key="2">
    <source>
        <dbReference type="ARBA" id="ARBA00004286"/>
    </source>
</evidence>
<dbReference type="PANTHER" id="PTHR48225">
    <property type="entry name" value="HORMA DOMAIN-CONTAINING PROTEIN 1"/>
    <property type="match status" value="1"/>
</dbReference>
<dbReference type="AlphaFoldDB" id="A0A5E4QZP9"/>
<protein>
    <recommendedName>
        <fullName evidence="6">HORMA domain-containing protein</fullName>
    </recommendedName>
</protein>
<feature type="domain" description="HORMA" evidence="6">
    <location>
        <begin position="31"/>
        <end position="237"/>
    </location>
</feature>
<evidence type="ECO:0000313" key="7">
    <source>
        <dbReference type="EMBL" id="VVD02574.1"/>
    </source>
</evidence>
<dbReference type="GO" id="GO:0005634">
    <property type="term" value="C:nucleus"/>
    <property type="evidence" value="ECO:0007669"/>
    <property type="project" value="UniProtKB-SubCell"/>
</dbReference>
<dbReference type="SUPFAM" id="SSF56019">
    <property type="entry name" value="The spindle assembly checkpoint protein mad2"/>
    <property type="match status" value="1"/>
</dbReference>
<proteinExistence type="predicted"/>
<reference evidence="7 8" key="1">
    <citation type="submission" date="2017-07" db="EMBL/GenBank/DDBJ databases">
        <authorList>
            <person name="Talla V."/>
            <person name="Backstrom N."/>
        </authorList>
    </citation>
    <scope>NUCLEOTIDE SEQUENCE [LARGE SCALE GENOMIC DNA]</scope>
</reference>
<evidence type="ECO:0000313" key="8">
    <source>
        <dbReference type="Proteomes" id="UP000324832"/>
    </source>
</evidence>
<dbReference type="PANTHER" id="PTHR48225:SF7">
    <property type="entry name" value="MEIOSIS-SPECIFIC PROTEIN HOP1"/>
    <property type="match status" value="1"/>
</dbReference>
<sequence>MMTAMNTINHTSQAVREWAKVFPTQITENYTSSVIFMKQLTTVAVSTITYLRNVFPEDSFTTEKFAGAKLYILKKKCTDESAQFLSTALTQAFEAFDKKYLQQLVLCFYDGESSLESLVEHHIFEYTYKEDEGAAMSVQSNFRDNTSRSSKYSFQNIREKTHFLIKSCVAVMSSCPDMRPDYEVGLRLYYNDSAPLDYQAPGYQKATEPEDPLAFTLAMTTRLGCVETPFHRLVAHNYFRAAVHSSDQAIQFEYW</sequence>
<dbReference type="EMBL" id="FZQP02006155">
    <property type="protein sequence ID" value="VVD02574.1"/>
    <property type="molecule type" value="Genomic_DNA"/>
</dbReference>
<evidence type="ECO:0000256" key="3">
    <source>
        <dbReference type="ARBA" id="ARBA00022454"/>
    </source>
</evidence>
<dbReference type="InterPro" id="IPR003511">
    <property type="entry name" value="HORMA_dom"/>
</dbReference>
<dbReference type="InterPro" id="IPR051294">
    <property type="entry name" value="HORMA_MeioticProgression"/>
</dbReference>
<keyword evidence="3" id="KW-0158">Chromosome</keyword>
<dbReference type="GO" id="GO:0005694">
    <property type="term" value="C:chromosome"/>
    <property type="evidence" value="ECO:0007669"/>
    <property type="project" value="UniProtKB-SubCell"/>
</dbReference>
<dbReference type="InterPro" id="IPR036570">
    <property type="entry name" value="HORMA_dom_sf"/>
</dbReference>
<dbReference type="Proteomes" id="UP000324832">
    <property type="component" value="Unassembled WGS sequence"/>
</dbReference>
<organism evidence="7 8">
    <name type="scientific">Leptidea sinapis</name>
    <dbReference type="NCBI Taxonomy" id="189913"/>
    <lineage>
        <taxon>Eukaryota</taxon>
        <taxon>Metazoa</taxon>
        <taxon>Ecdysozoa</taxon>
        <taxon>Arthropoda</taxon>
        <taxon>Hexapoda</taxon>
        <taxon>Insecta</taxon>
        <taxon>Pterygota</taxon>
        <taxon>Neoptera</taxon>
        <taxon>Endopterygota</taxon>
        <taxon>Lepidoptera</taxon>
        <taxon>Glossata</taxon>
        <taxon>Ditrysia</taxon>
        <taxon>Papilionoidea</taxon>
        <taxon>Pieridae</taxon>
        <taxon>Dismorphiinae</taxon>
        <taxon>Leptidea</taxon>
    </lineage>
</organism>
<dbReference type="Pfam" id="PF02301">
    <property type="entry name" value="HORMA"/>
    <property type="match status" value="1"/>
</dbReference>
<keyword evidence="8" id="KW-1185">Reference proteome</keyword>
<evidence type="ECO:0000256" key="5">
    <source>
        <dbReference type="ARBA" id="ARBA00023254"/>
    </source>
</evidence>
<dbReference type="GO" id="GO:0051321">
    <property type="term" value="P:meiotic cell cycle"/>
    <property type="evidence" value="ECO:0007669"/>
    <property type="project" value="UniProtKB-KW"/>
</dbReference>
<accession>A0A5E4QZP9</accession>
<comment type="subcellular location">
    <subcellularLocation>
        <location evidence="2">Chromosome</location>
    </subcellularLocation>
    <subcellularLocation>
        <location evidence="1">Nucleus</location>
    </subcellularLocation>
</comment>
<dbReference type="Gene3D" id="3.30.900.10">
    <property type="entry name" value="HORMA domain"/>
    <property type="match status" value="1"/>
</dbReference>
<keyword evidence="4" id="KW-0539">Nucleus</keyword>
<name>A0A5E4QZP9_9NEOP</name>
<evidence type="ECO:0000256" key="4">
    <source>
        <dbReference type="ARBA" id="ARBA00023242"/>
    </source>
</evidence>
<gene>
    <name evidence="7" type="ORF">LSINAPIS_LOCUS12759</name>
</gene>
<evidence type="ECO:0000259" key="6">
    <source>
        <dbReference type="PROSITE" id="PS50815"/>
    </source>
</evidence>